<accession>A0A034W0M5</accession>
<sequence>MVQDWHAELSSPFSPNTPLDVMPTSELSLRGNRSEVPPTAFPFPLDIFGEYTEMPEDSDLTEDDALLGSEDYNMEEYEEAESELDMELNARNECNANNSAISTAEASTNTTSIIRMKSDSTNALSVQRFGSENDSESVGNIPVAILRGLNTRAASVGSNQDMVIVFLTQ</sequence>
<reference evidence="1" key="1">
    <citation type="journal article" date="2014" name="BMC Genomics">
        <title>Characterizing the developmental transcriptome of the oriental fruit fly, Bactrocera dorsalis (Diptera: Tephritidae) through comparative genomic analysis with Drosophila melanogaster utilizing modENCODE datasets.</title>
        <authorList>
            <person name="Geib S.M."/>
            <person name="Calla B."/>
            <person name="Hall B."/>
            <person name="Hou S."/>
            <person name="Manoukis N.C."/>
        </authorList>
    </citation>
    <scope>NUCLEOTIDE SEQUENCE</scope>
    <source>
        <strain evidence="1">Punador</strain>
    </source>
</reference>
<dbReference type="AlphaFoldDB" id="A0A034W0M5"/>
<name>A0A034W0M5_BACDO</name>
<dbReference type="EMBL" id="GAKP01009801">
    <property type="protein sequence ID" value="JAC49151.1"/>
    <property type="molecule type" value="Transcribed_RNA"/>
</dbReference>
<organism evidence="1">
    <name type="scientific">Bactrocera dorsalis</name>
    <name type="common">Oriental fruit fly</name>
    <name type="synonym">Dacus dorsalis</name>
    <dbReference type="NCBI Taxonomy" id="27457"/>
    <lineage>
        <taxon>Eukaryota</taxon>
        <taxon>Metazoa</taxon>
        <taxon>Ecdysozoa</taxon>
        <taxon>Arthropoda</taxon>
        <taxon>Hexapoda</taxon>
        <taxon>Insecta</taxon>
        <taxon>Pterygota</taxon>
        <taxon>Neoptera</taxon>
        <taxon>Endopterygota</taxon>
        <taxon>Diptera</taxon>
        <taxon>Brachycera</taxon>
        <taxon>Muscomorpha</taxon>
        <taxon>Tephritoidea</taxon>
        <taxon>Tephritidae</taxon>
        <taxon>Bactrocera</taxon>
        <taxon>Bactrocera</taxon>
    </lineage>
</organism>
<protein>
    <submittedName>
        <fullName evidence="1">Uncharacterized protein</fullName>
    </submittedName>
</protein>
<evidence type="ECO:0000313" key="1">
    <source>
        <dbReference type="EMBL" id="JAC49151.1"/>
    </source>
</evidence>
<proteinExistence type="predicted"/>